<feature type="domain" description="AB hydrolase-1" evidence="1">
    <location>
        <begin position="56"/>
        <end position="300"/>
    </location>
</feature>
<dbReference type="GO" id="GO:0016787">
    <property type="term" value="F:hydrolase activity"/>
    <property type="evidence" value="ECO:0007669"/>
    <property type="project" value="UniProtKB-KW"/>
</dbReference>
<comment type="caution">
    <text evidence="2">The sequence shown here is derived from an EMBL/GenBank/DDBJ whole genome shotgun (WGS) entry which is preliminary data.</text>
</comment>
<dbReference type="InterPro" id="IPR050266">
    <property type="entry name" value="AB_hydrolase_sf"/>
</dbReference>
<evidence type="ECO:0000313" key="3">
    <source>
        <dbReference type="Proteomes" id="UP001235720"/>
    </source>
</evidence>
<dbReference type="PANTHER" id="PTHR43798:SF33">
    <property type="entry name" value="HYDROLASE, PUTATIVE (AFU_ORTHOLOGUE AFUA_2G14860)-RELATED"/>
    <property type="match status" value="1"/>
</dbReference>
<evidence type="ECO:0000259" key="1">
    <source>
        <dbReference type="Pfam" id="PF00561"/>
    </source>
</evidence>
<sequence length="314" mass="32837">MHRARPGRLRPGAVLGATPYAPWPVRDAPAAWGLARTVVASGSGPVVVHHRPGPDPVLLLHGVAGSWTTWTPLLAAADGVGDRGLVLVDLPGWGSSPEPSTPFTVDDGVRVLGEVLDALAVGSVDVVGHSMGAFVGLHLAVVAPDRVRSLGLVSGTTTATVRAARHPWRALVSLPAFTLLRAGLLVTGRSARRILRATARTGLLPVLAAPVFAHVRRLDPSVLDAFVEEFRPARFTAAARDAAAYDVERWSAVTCPVAAVLGRGDVFARVSDLDDLRRLVPGARTAVLEDCGHFAHAEHPEAVAAFLALVPAQG</sequence>
<dbReference type="Gene3D" id="3.40.50.1820">
    <property type="entry name" value="alpha/beta hydrolase"/>
    <property type="match status" value="1"/>
</dbReference>
<dbReference type="PANTHER" id="PTHR43798">
    <property type="entry name" value="MONOACYLGLYCEROL LIPASE"/>
    <property type="match status" value="1"/>
</dbReference>
<reference evidence="2 3" key="1">
    <citation type="submission" date="2023-06" db="EMBL/GenBank/DDBJ databases">
        <authorList>
            <person name="Feng G."/>
            <person name="Li J."/>
            <person name="Zhu H."/>
        </authorList>
    </citation>
    <scope>NUCLEOTIDE SEQUENCE [LARGE SCALE GENOMIC DNA]</scope>
    <source>
        <strain evidence="2 3">RHCJP20</strain>
    </source>
</reference>
<name>A0ABT7THC7_9MICO</name>
<organism evidence="2 3">
    <name type="scientific">Curtobacterium subtropicum</name>
    <dbReference type="NCBI Taxonomy" id="3055138"/>
    <lineage>
        <taxon>Bacteria</taxon>
        <taxon>Bacillati</taxon>
        <taxon>Actinomycetota</taxon>
        <taxon>Actinomycetes</taxon>
        <taxon>Micrococcales</taxon>
        <taxon>Microbacteriaceae</taxon>
        <taxon>Curtobacterium</taxon>
    </lineage>
</organism>
<dbReference type="Proteomes" id="UP001235720">
    <property type="component" value="Unassembled WGS sequence"/>
</dbReference>
<dbReference type="InterPro" id="IPR029058">
    <property type="entry name" value="AB_hydrolase_fold"/>
</dbReference>
<dbReference type="EMBL" id="JAUCMM010000004">
    <property type="protein sequence ID" value="MDM7888332.1"/>
    <property type="molecule type" value="Genomic_DNA"/>
</dbReference>
<protein>
    <submittedName>
        <fullName evidence="2">Alpha/beta hydrolase</fullName>
    </submittedName>
</protein>
<dbReference type="Pfam" id="PF00561">
    <property type="entry name" value="Abhydrolase_1"/>
    <property type="match status" value="1"/>
</dbReference>
<evidence type="ECO:0000313" key="2">
    <source>
        <dbReference type="EMBL" id="MDM7888332.1"/>
    </source>
</evidence>
<keyword evidence="3" id="KW-1185">Reference proteome</keyword>
<keyword evidence="2" id="KW-0378">Hydrolase</keyword>
<dbReference type="InterPro" id="IPR000073">
    <property type="entry name" value="AB_hydrolase_1"/>
</dbReference>
<gene>
    <name evidence="2" type="ORF">QUG98_07680</name>
</gene>
<accession>A0ABT7THC7</accession>
<dbReference type="InterPro" id="IPR000639">
    <property type="entry name" value="Epox_hydrolase-like"/>
</dbReference>
<dbReference type="PRINTS" id="PR00111">
    <property type="entry name" value="ABHYDROLASE"/>
</dbReference>
<dbReference type="SUPFAM" id="SSF53474">
    <property type="entry name" value="alpha/beta-Hydrolases"/>
    <property type="match status" value="1"/>
</dbReference>
<dbReference type="PRINTS" id="PR00412">
    <property type="entry name" value="EPOXHYDRLASE"/>
</dbReference>
<dbReference type="RefSeq" id="WP_289469982.1">
    <property type="nucleotide sequence ID" value="NZ_JAUCMM010000004.1"/>
</dbReference>
<proteinExistence type="predicted"/>